<keyword evidence="9" id="KW-0762">Sugar transport</keyword>
<evidence type="ECO:0000256" key="3">
    <source>
        <dbReference type="ARBA" id="ARBA00022475"/>
    </source>
</evidence>
<evidence type="ECO:0000256" key="2">
    <source>
        <dbReference type="ARBA" id="ARBA00022448"/>
    </source>
</evidence>
<evidence type="ECO:0000256" key="4">
    <source>
        <dbReference type="ARBA" id="ARBA00022692"/>
    </source>
</evidence>
<feature type="transmembrane region" description="Helical" evidence="7">
    <location>
        <begin position="126"/>
        <end position="146"/>
    </location>
</feature>
<keyword evidence="3" id="KW-1003">Cell membrane</keyword>
<feature type="transmembrane region" description="Helical" evidence="7">
    <location>
        <begin position="12"/>
        <end position="33"/>
    </location>
</feature>
<dbReference type="Pfam" id="PF00528">
    <property type="entry name" value="BPD_transp_1"/>
    <property type="match status" value="1"/>
</dbReference>
<dbReference type="PROSITE" id="PS50928">
    <property type="entry name" value="ABC_TM1"/>
    <property type="match status" value="1"/>
</dbReference>
<comment type="similarity">
    <text evidence="7">Belongs to the binding-protein-dependent transport system permease family.</text>
</comment>
<dbReference type="InterPro" id="IPR000515">
    <property type="entry name" value="MetI-like"/>
</dbReference>
<comment type="subcellular location">
    <subcellularLocation>
        <location evidence="1 7">Cell membrane</location>
        <topology evidence="1 7">Multi-pass membrane protein</topology>
    </subcellularLocation>
</comment>
<organism evidence="9 10">
    <name type="scientific">Devosia enhydra</name>
    <dbReference type="NCBI Taxonomy" id="665118"/>
    <lineage>
        <taxon>Bacteria</taxon>
        <taxon>Pseudomonadati</taxon>
        <taxon>Pseudomonadota</taxon>
        <taxon>Alphaproteobacteria</taxon>
        <taxon>Hyphomicrobiales</taxon>
        <taxon>Devosiaceae</taxon>
        <taxon>Devosia</taxon>
    </lineage>
</organism>
<accession>A0A1K2HSR8</accession>
<evidence type="ECO:0000256" key="1">
    <source>
        <dbReference type="ARBA" id="ARBA00004651"/>
    </source>
</evidence>
<dbReference type="Proteomes" id="UP000183447">
    <property type="component" value="Unassembled WGS sequence"/>
</dbReference>
<reference evidence="9 10" key="1">
    <citation type="submission" date="2016-11" db="EMBL/GenBank/DDBJ databases">
        <authorList>
            <person name="Jaros S."/>
            <person name="Januszkiewicz K."/>
            <person name="Wedrychowicz H."/>
        </authorList>
    </citation>
    <scope>NUCLEOTIDE SEQUENCE [LARGE SCALE GENOMIC DNA]</scope>
    <source>
        <strain evidence="9 10">ATCC 23634</strain>
    </source>
</reference>
<keyword evidence="2 7" id="KW-0813">Transport</keyword>
<feature type="domain" description="ABC transmembrane type-1" evidence="8">
    <location>
        <begin position="89"/>
        <end position="280"/>
    </location>
</feature>
<sequence>MTGARQHPLRTALLMVFALLFFIFLFGPFYWMVVTSLMTEQEMLSVPPKLWPSELSFDNYMAVLGLGDPQFLAEARNRAPAVFEVRQGLVNSLIVGICVAIANILIATPAAYTFSRLKFGYSLPLLMVYLATRMVPPIMLVVPMFLIVRNLGLIDTPLALVAVYCALTLPFSIWLLQSYFRTMPVELEEAAVIDGASRWQTVRMVLLPLSLPGLTCVAILAFMGSWSEFLFAVTFTNTSASRTLPVVAASFVDTASIQFDYVMAAGVITALPPFLLALIFQRFIVSGLSSGAVKG</sequence>
<dbReference type="PANTHER" id="PTHR32243">
    <property type="entry name" value="MALTOSE TRANSPORT SYSTEM PERMEASE-RELATED"/>
    <property type="match status" value="1"/>
</dbReference>
<name>A0A1K2HSR8_9HYPH</name>
<dbReference type="InterPro" id="IPR050901">
    <property type="entry name" value="BP-dep_ABC_trans_perm"/>
</dbReference>
<dbReference type="RefSeq" id="WP_072338414.1">
    <property type="nucleotide sequence ID" value="NZ_FPKU01000001.1"/>
</dbReference>
<feature type="transmembrane region" description="Helical" evidence="7">
    <location>
        <begin position="93"/>
        <end position="114"/>
    </location>
</feature>
<keyword evidence="10" id="KW-1185">Reference proteome</keyword>
<keyword evidence="6 7" id="KW-0472">Membrane</keyword>
<dbReference type="EMBL" id="FPKU01000001">
    <property type="protein sequence ID" value="SFZ80613.1"/>
    <property type="molecule type" value="Genomic_DNA"/>
</dbReference>
<gene>
    <name evidence="9" type="ORF">SAMN02983003_0028</name>
</gene>
<evidence type="ECO:0000256" key="7">
    <source>
        <dbReference type="RuleBase" id="RU363032"/>
    </source>
</evidence>
<evidence type="ECO:0000313" key="10">
    <source>
        <dbReference type="Proteomes" id="UP000183447"/>
    </source>
</evidence>
<dbReference type="GO" id="GO:0005886">
    <property type="term" value="C:plasma membrane"/>
    <property type="evidence" value="ECO:0007669"/>
    <property type="project" value="UniProtKB-SubCell"/>
</dbReference>
<proteinExistence type="inferred from homology"/>
<evidence type="ECO:0000256" key="5">
    <source>
        <dbReference type="ARBA" id="ARBA00022989"/>
    </source>
</evidence>
<feature type="transmembrane region" description="Helical" evidence="7">
    <location>
        <begin position="261"/>
        <end position="280"/>
    </location>
</feature>
<dbReference type="STRING" id="665118.SAMN02983003_0028"/>
<dbReference type="InterPro" id="IPR035906">
    <property type="entry name" value="MetI-like_sf"/>
</dbReference>
<dbReference type="PANTHER" id="PTHR32243:SF18">
    <property type="entry name" value="INNER MEMBRANE ABC TRANSPORTER PERMEASE PROTEIN YCJP"/>
    <property type="match status" value="1"/>
</dbReference>
<keyword evidence="5 7" id="KW-1133">Transmembrane helix</keyword>
<dbReference type="GO" id="GO:0055085">
    <property type="term" value="P:transmembrane transport"/>
    <property type="evidence" value="ECO:0007669"/>
    <property type="project" value="InterPro"/>
</dbReference>
<feature type="transmembrane region" description="Helical" evidence="7">
    <location>
        <begin position="205"/>
        <end position="226"/>
    </location>
</feature>
<dbReference type="Gene3D" id="1.10.3720.10">
    <property type="entry name" value="MetI-like"/>
    <property type="match status" value="1"/>
</dbReference>
<evidence type="ECO:0000313" key="9">
    <source>
        <dbReference type="EMBL" id="SFZ80613.1"/>
    </source>
</evidence>
<dbReference type="SUPFAM" id="SSF161098">
    <property type="entry name" value="MetI-like"/>
    <property type="match status" value="1"/>
</dbReference>
<evidence type="ECO:0000256" key="6">
    <source>
        <dbReference type="ARBA" id="ARBA00023136"/>
    </source>
</evidence>
<evidence type="ECO:0000259" key="8">
    <source>
        <dbReference type="PROSITE" id="PS50928"/>
    </source>
</evidence>
<protein>
    <submittedName>
        <fullName evidence="9">Multiple sugar transport system permease protein</fullName>
    </submittedName>
</protein>
<keyword evidence="4 7" id="KW-0812">Transmembrane</keyword>
<feature type="transmembrane region" description="Helical" evidence="7">
    <location>
        <begin position="158"/>
        <end position="176"/>
    </location>
</feature>
<dbReference type="OrthoDB" id="9815445at2"/>
<dbReference type="CDD" id="cd06261">
    <property type="entry name" value="TM_PBP2"/>
    <property type="match status" value="1"/>
</dbReference>
<dbReference type="AlphaFoldDB" id="A0A1K2HSR8"/>